<dbReference type="Pfam" id="PF13191">
    <property type="entry name" value="AAA_16"/>
    <property type="match status" value="1"/>
</dbReference>
<sequence length="976" mass="100751">MDGSLVGRDAVYERAWRALGAPGPVLLEGPAGIGKTAVWRALVAAAERAGWQVLTCAPTESEVALPFAALADLLRPLAGRVPGLPGPQRAAAEAVLLTAETAEGVADERAVGAATRSLLEAAGARVLVAVDDAPWLDPSSERALRYALRRLGGEIAVLVTCRTEGALLGLDDARLTRIALAPLGVGALHHVVRARLGVSLSRPLVARIARESGGNPLLAIELSRAVSRLPRPPLPGEELPVGSSLRQLLRDALAALPEASRDAVRRAALLTVPTLADLAAAGVAAEAFDAAEEAGLLAVHPWAGAPAPAARASAASGSAAIVSGSAAVVSGSARAVSGPAERASAGADHASGSAAVVSGAASAGPERVHAPAGRGAGLRVEFAHPMYAAAVVAGIPPGVRRRLHRTLADAVADPDERARQLARCTDEPDAAVAAELAAAADRQRARGAPAVAVDLYERAAALTPTGDPADRGRRRLAATRCRLDSGDYAAAGAAADAVATDHSGELRAEALLLRAMVAWCADDLPGAVAAGERGLAAAPAGTPLAGRIHAHLALFHDAPRPARRHAEAAIALMSTVDGDRGLLAGALFQLFFQEVRAGLPARTELLDRGLELEDGHPSWLAGTVPAIWWKAIDEHDRARERLDALLGHAVTAGDEPWQHELLTHLGEAELIAGRWDAAARHIAAARELGEQLGTGLVGETWLGGTLDAYRGRLAAARQVAEEGLRRAGELGDAWGRRIHLQLAGFVALSAGQAREAVDAYRELVATIGGAGIVEPLGQRFEPDWIEACVGAGDLDAAADGLARLAERHARRSRPWTALGLARSRVLVTGAAGTDPAAELAELAAARDAVPAGTVPLDRARCLLVAGMAHRRARRKREARVALETAAAEFAAIGAGAFEARARAELARIGGRTAAPTELTPTEERVARLAAQGRTNRAIADALYISPKTVEANLARVYRKLGIATRAELGAAIARTP</sequence>
<dbReference type="EMBL" id="JAVHUY010000008">
    <property type="protein sequence ID" value="MDQ7904982.1"/>
    <property type="molecule type" value="Genomic_DNA"/>
</dbReference>
<dbReference type="InterPro" id="IPR041664">
    <property type="entry name" value="AAA_16"/>
</dbReference>
<dbReference type="InterPro" id="IPR016032">
    <property type="entry name" value="Sig_transdc_resp-reg_C-effctor"/>
</dbReference>
<protein>
    <submittedName>
        <fullName evidence="4">AAA family ATPase</fullName>
    </submittedName>
</protein>
<evidence type="ECO:0000313" key="5">
    <source>
        <dbReference type="Proteomes" id="UP001230908"/>
    </source>
</evidence>
<accession>A0ABU0ZF53</accession>
<dbReference type="InterPro" id="IPR036388">
    <property type="entry name" value="WH-like_DNA-bd_sf"/>
</dbReference>
<dbReference type="PRINTS" id="PR00038">
    <property type="entry name" value="HTHLUXR"/>
</dbReference>
<dbReference type="Gene3D" id="1.10.10.10">
    <property type="entry name" value="Winged helix-like DNA-binding domain superfamily/Winged helix DNA-binding domain"/>
    <property type="match status" value="1"/>
</dbReference>
<dbReference type="RefSeq" id="WP_308712248.1">
    <property type="nucleotide sequence ID" value="NZ_JAVHUY010000008.1"/>
</dbReference>
<dbReference type="PROSITE" id="PS50043">
    <property type="entry name" value="HTH_LUXR_2"/>
    <property type="match status" value="1"/>
</dbReference>
<dbReference type="Gene3D" id="1.25.40.10">
    <property type="entry name" value="Tetratricopeptide repeat domain"/>
    <property type="match status" value="1"/>
</dbReference>
<evidence type="ECO:0000259" key="3">
    <source>
        <dbReference type="PROSITE" id="PS50043"/>
    </source>
</evidence>
<dbReference type="InterPro" id="IPR000792">
    <property type="entry name" value="Tscrpt_reg_LuxR_C"/>
</dbReference>
<dbReference type="PROSITE" id="PS00622">
    <property type="entry name" value="HTH_LUXR_1"/>
    <property type="match status" value="1"/>
</dbReference>
<dbReference type="PANTHER" id="PTHR16305:SF35">
    <property type="entry name" value="TRANSCRIPTIONAL ACTIVATOR DOMAIN"/>
    <property type="match status" value="1"/>
</dbReference>
<evidence type="ECO:0000256" key="2">
    <source>
        <dbReference type="ARBA" id="ARBA00022840"/>
    </source>
</evidence>
<dbReference type="CDD" id="cd06170">
    <property type="entry name" value="LuxR_C_like"/>
    <property type="match status" value="1"/>
</dbReference>
<organism evidence="4 5">
    <name type="scientific">Phytohabitans maris</name>
    <dbReference type="NCBI Taxonomy" id="3071409"/>
    <lineage>
        <taxon>Bacteria</taxon>
        <taxon>Bacillati</taxon>
        <taxon>Actinomycetota</taxon>
        <taxon>Actinomycetes</taxon>
        <taxon>Micromonosporales</taxon>
        <taxon>Micromonosporaceae</taxon>
    </lineage>
</organism>
<keyword evidence="1" id="KW-0547">Nucleotide-binding</keyword>
<reference evidence="4 5" key="1">
    <citation type="submission" date="2023-08" db="EMBL/GenBank/DDBJ databases">
        <title>Phytohabitans sansha sp. nov., isolated from marine sediment.</title>
        <authorList>
            <person name="Zhao Y."/>
            <person name="Yi K."/>
        </authorList>
    </citation>
    <scope>NUCLEOTIDE SEQUENCE [LARGE SCALE GENOMIC DNA]</scope>
    <source>
        <strain evidence="4 5">ZYX-F-186</strain>
    </source>
</reference>
<dbReference type="PANTHER" id="PTHR16305">
    <property type="entry name" value="TESTICULAR SOLUBLE ADENYLYL CYCLASE"/>
    <property type="match status" value="1"/>
</dbReference>
<dbReference type="SMART" id="SM00421">
    <property type="entry name" value="HTH_LUXR"/>
    <property type="match status" value="1"/>
</dbReference>
<evidence type="ECO:0000313" key="4">
    <source>
        <dbReference type="EMBL" id="MDQ7904982.1"/>
    </source>
</evidence>
<dbReference type="Proteomes" id="UP001230908">
    <property type="component" value="Unassembled WGS sequence"/>
</dbReference>
<keyword evidence="2" id="KW-0067">ATP-binding</keyword>
<dbReference type="Gene3D" id="3.40.50.300">
    <property type="entry name" value="P-loop containing nucleotide triphosphate hydrolases"/>
    <property type="match status" value="1"/>
</dbReference>
<feature type="domain" description="HTH luxR-type" evidence="3">
    <location>
        <begin position="911"/>
        <end position="976"/>
    </location>
</feature>
<dbReference type="InterPro" id="IPR027417">
    <property type="entry name" value="P-loop_NTPase"/>
</dbReference>
<keyword evidence="5" id="KW-1185">Reference proteome</keyword>
<dbReference type="SUPFAM" id="SSF46894">
    <property type="entry name" value="C-terminal effector domain of the bipartite response regulators"/>
    <property type="match status" value="1"/>
</dbReference>
<evidence type="ECO:0000256" key="1">
    <source>
        <dbReference type="ARBA" id="ARBA00022741"/>
    </source>
</evidence>
<name>A0ABU0ZF53_9ACTN</name>
<proteinExistence type="predicted"/>
<dbReference type="InterPro" id="IPR011990">
    <property type="entry name" value="TPR-like_helical_dom_sf"/>
</dbReference>
<dbReference type="SUPFAM" id="SSF52540">
    <property type="entry name" value="P-loop containing nucleoside triphosphate hydrolases"/>
    <property type="match status" value="1"/>
</dbReference>
<comment type="caution">
    <text evidence="4">The sequence shown here is derived from an EMBL/GenBank/DDBJ whole genome shotgun (WGS) entry which is preliminary data.</text>
</comment>
<gene>
    <name evidence="4" type="ORF">RB614_10655</name>
</gene>
<dbReference type="SUPFAM" id="SSF48452">
    <property type="entry name" value="TPR-like"/>
    <property type="match status" value="1"/>
</dbReference>
<dbReference type="Pfam" id="PF00196">
    <property type="entry name" value="GerE"/>
    <property type="match status" value="1"/>
</dbReference>